<sequence>MEHGKLSPLQLDAIREVSNIGAGNAATALSQLVNKKIDMTVPFVNIINFEDIFTNITEEKEVLGILIRVLGDCPGNILFIFEKESAKEIVEALLGSEDLLLSEMGISALCEVGNIISGAYMNAISKFTNLSIMASVPAMAHDMLSAILSSTLIEAAQYSENILEIETKFLTGKNNEAGGYFYFLPMPGSLEKILGAIGVI</sequence>
<evidence type="ECO:0000256" key="1">
    <source>
        <dbReference type="ARBA" id="ARBA00022500"/>
    </source>
</evidence>
<dbReference type="Gene3D" id="3.40.1550.10">
    <property type="entry name" value="CheC-like"/>
    <property type="match status" value="1"/>
</dbReference>
<dbReference type="PANTHER" id="PTHR43693">
    <property type="entry name" value="PROTEIN PHOSPHATASE CHEZ"/>
    <property type="match status" value="1"/>
</dbReference>
<dbReference type="AlphaFoldDB" id="A0A1M5XYB2"/>
<evidence type="ECO:0000256" key="2">
    <source>
        <dbReference type="ARBA" id="ARBA00022801"/>
    </source>
</evidence>
<dbReference type="Proteomes" id="UP000184241">
    <property type="component" value="Unassembled WGS sequence"/>
</dbReference>
<dbReference type="InterPro" id="IPR028051">
    <property type="entry name" value="CheX-like_dom"/>
</dbReference>
<dbReference type="Pfam" id="PF13690">
    <property type="entry name" value="CheX"/>
    <property type="match status" value="1"/>
</dbReference>
<dbReference type="InterPro" id="IPR050992">
    <property type="entry name" value="CheZ_family_phosphatases"/>
</dbReference>
<protein>
    <submittedName>
        <fullName evidence="5">Chemotaxis protein CheC</fullName>
    </submittedName>
</protein>
<dbReference type="SUPFAM" id="SSF103039">
    <property type="entry name" value="CheC-like"/>
    <property type="match status" value="1"/>
</dbReference>
<evidence type="ECO:0000259" key="3">
    <source>
        <dbReference type="Pfam" id="PF04509"/>
    </source>
</evidence>
<dbReference type="EMBL" id="FQXU01000005">
    <property type="protein sequence ID" value="SHI04689.1"/>
    <property type="molecule type" value="Genomic_DNA"/>
</dbReference>
<evidence type="ECO:0000313" key="5">
    <source>
        <dbReference type="EMBL" id="SHI04689.1"/>
    </source>
</evidence>
<dbReference type="Pfam" id="PF04509">
    <property type="entry name" value="CheC"/>
    <property type="match status" value="1"/>
</dbReference>
<dbReference type="InterPro" id="IPR007597">
    <property type="entry name" value="CheC"/>
</dbReference>
<dbReference type="GO" id="GO:0006935">
    <property type="term" value="P:chemotaxis"/>
    <property type="evidence" value="ECO:0007669"/>
    <property type="project" value="UniProtKB-KW"/>
</dbReference>
<dbReference type="CDD" id="cd17909">
    <property type="entry name" value="CheC_ClassI"/>
    <property type="match status" value="1"/>
</dbReference>
<accession>A0A1M5XYB2</accession>
<gene>
    <name evidence="5" type="ORF">SAMN02745941_01716</name>
</gene>
<evidence type="ECO:0000313" key="6">
    <source>
        <dbReference type="Proteomes" id="UP000184241"/>
    </source>
</evidence>
<keyword evidence="2" id="KW-0378">Hydrolase</keyword>
<evidence type="ECO:0000259" key="4">
    <source>
        <dbReference type="Pfam" id="PF13690"/>
    </source>
</evidence>
<dbReference type="RefSeq" id="WP_073018599.1">
    <property type="nucleotide sequence ID" value="NZ_FQXU01000005.1"/>
</dbReference>
<reference evidence="5 6" key="1">
    <citation type="submission" date="2016-11" db="EMBL/GenBank/DDBJ databases">
        <authorList>
            <person name="Jaros S."/>
            <person name="Januszkiewicz K."/>
            <person name="Wedrychowicz H."/>
        </authorList>
    </citation>
    <scope>NUCLEOTIDE SEQUENCE [LARGE SCALE GENOMIC DNA]</scope>
    <source>
        <strain evidence="5 6">DSM 6191</strain>
    </source>
</reference>
<keyword evidence="1" id="KW-0145">Chemotaxis</keyword>
<feature type="domain" description="CheC-like protein" evidence="3">
    <location>
        <begin position="10"/>
        <end position="46"/>
    </location>
</feature>
<dbReference type="GO" id="GO:0016787">
    <property type="term" value="F:hydrolase activity"/>
    <property type="evidence" value="ECO:0007669"/>
    <property type="project" value="UniProtKB-KW"/>
</dbReference>
<feature type="domain" description="Chemotaxis phosphatase CheX-like" evidence="4">
    <location>
        <begin position="65"/>
        <end position="145"/>
    </location>
</feature>
<dbReference type="PANTHER" id="PTHR43693:SF1">
    <property type="entry name" value="PROTEIN PHOSPHATASE CHEZ"/>
    <property type="match status" value="1"/>
</dbReference>
<name>A0A1M5XYB2_9CLOT</name>
<dbReference type="InterPro" id="IPR028976">
    <property type="entry name" value="CheC-like_sf"/>
</dbReference>
<organism evidence="5 6">
    <name type="scientific">Clostridium intestinale DSM 6191</name>
    <dbReference type="NCBI Taxonomy" id="1121320"/>
    <lineage>
        <taxon>Bacteria</taxon>
        <taxon>Bacillati</taxon>
        <taxon>Bacillota</taxon>
        <taxon>Clostridia</taxon>
        <taxon>Eubacteriales</taxon>
        <taxon>Clostridiaceae</taxon>
        <taxon>Clostridium</taxon>
    </lineage>
</organism>
<proteinExistence type="predicted"/>